<gene>
    <name evidence="1" type="ORF">HOV93_38710</name>
</gene>
<evidence type="ECO:0000313" key="1">
    <source>
        <dbReference type="EMBL" id="MBA2116679.1"/>
    </source>
</evidence>
<name>A0A7V8V8K4_9BACT</name>
<organism evidence="1 2">
    <name type="scientific">Bremerella alba</name>
    <dbReference type="NCBI Taxonomy" id="980252"/>
    <lineage>
        <taxon>Bacteria</taxon>
        <taxon>Pseudomonadati</taxon>
        <taxon>Planctomycetota</taxon>
        <taxon>Planctomycetia</taxon>
        <taxon>Pirellulales</taxon>
        <taxon>Pirellulaceae</taxon>
        <taxon>Bremerella</taxon>
    </lineage>
</organism>
<reference evidence="1 2" key="1">
    <citation type="submission" date="2020-05" db="EMBL/GenBank/DDBJ databases">
        <title>Bremerella alba sp. nov., a novel planctomycete isolated from the surface of the macroalga Fucus spiralis.</title>
        <authorList>
            <person name="Godinho O."/>
            <person name="Botelho R."/>
            <person name="Albuquerque L."/>
            <person name="Wiegand S."/>
            <person name="Da Costa M.S."/>
            <person name="Lobo-Da-Cunha A."/>
            <person name="Jogler C."/>
            <person name="Lage O.M."/>
        </authorList>
    </citation>
    <scope>NUCLEOTIDE SEQUENCE [LARGE SCALE GENOMIC DNA]</scope>
    <source>
        <strain evidence="1 2">FF15</strain>
    </source>
</reference>
<keyword evidence="2" id="KW-1185">Reference proteome</keyword>
<comment type="caution">
    <text evidence="1">The sequence shown here is derived from an EMBL/GenBank/DDBJ whole genome shotgun (WGS) entry which is preliminary data.</text>
</comment>
<accession>A0A7V8V8K4</accession>
<protein>
    <submittedName>
        <fullName evidence="1">Uncharacterized protein</fullName>
    </submittedName>
</protein>
<dbReference type="Proteomes" id="UP000551616">
    <property type="component" value="Unassembled WGS sequence"/>
</dbReference>
<sequence>MSYLKTMTTAQLKQNGFIITAENPDIAISSLYPNLSFRYRCDNCGNWSSAFNDQCPQCFRGNEPLKVTKQYYKFYVGCCADTGCLLREEAIRYLRSLGFPNECRDGYGPYIDLSQAIQRSEYEQTDLFLELNCISVSKYGARKLVHPGSNSKSRFPRR</sequence>
<dbReference type="EMBL" id="JABRWO010000011">
    <property type="protein sequence ID" value="MBA2116679.1"/>
    <property type="molecule type" value="Genomic_DNA"/>
</dbReference>
<dbReference type="AlphaFoldDB" id="A0A7V8V8K4"/>
<proteinExistence type="predicted"/>
<evidence type="ECO:0000313" key="2">
    <source>
        <dbReference type="Proteomes" id="UP000551616"/>
    </source>
</evidence>